<dbReference type="AlphaFoldDB" id="A0A174EYA4"/>
<reference evidence="1 2" key="1">
    <citation type="submission" date="2015-09" db="EMBL/GenBank/DDBJ databases">
        <authorList>
            <consortium name="Pathogen Informatics"/>
        </authorList>
    </citation>
    <scope>NUCLEOTIDE SEQUENCE [LARGE SCALE GENOMIC DNA]</scope>
    <source>
        <strain evidence="1 2">2789STDY5834865</strain>
    </source>
</reference>
<sequence length="136" mass="15503">MSTLICSFDGLHDNRVLRYCADFEAHTLHMDTQTEAGEKVSVRFTGLLAHWFENVIQDNILFGMDEITVDGFFQQYKDLLGGTISYGFPACCSIEELRERMDREHIRVFVIDSSLGLCGFVLAKEVELQCQSLLIK</sequence>
<gene>
    <name evidence="1" type="ORF">ERS852480_01092</name>
</gene>
<dbReference type="RefSeq" id="WP_057571439.1">
    <property type="nucleotide sequence ID" value="NZ_CZAB01000006.1"/>
</dbReference>
<protein>
    <submittedName>
        <fullName evidence="1">Uncharacterized protein</fullName>
    </submittedName>
</protein>
<name>A0A174EYA4_9FIRM</name>
<dbReference type="EMBL" id="CZAB01000006">
    <property type="protein sequence ID" value="CUO42963.1"/>
    <property type="molecule type" value="Genomic_DNA"/>
</dbReference>
<dbReference type="Proteomes" id="UP000095512">
    <property type="component" value="Unassembled WGS sequence"/>
</dbReference>
<accession>A0A174EYA4</accession>
<evidence type="ECO:0000313" key="2">
    <source>
        <dbReference type="Proteomes" id="UP000095512"/>
    </source>
</evidence>
<proteinExistence type="predicted"/>
<evidence type="ECO:0000313" key="1">
    <source>
        <dbReference type="EMBL" id="CUO42963.1"/>
    </source>
</evidence>
<organism evidence="1 2">
    <name type="scientific">Enterocloster clostridioformis</name>
    <dbReference type="NCBI Taxonomy" id="1531"/>
    <lineage>
        <taxon>Bacteria</taxon>
        <taxon>Bacillati</taxon>
        <taxon>Bacillota</taxon>
        <taxon>Clostridia</taxon>
        <taxon>Lachnospirales</taxon>
        <taxon>Lachnospiraceae</taxon>
        <taxon>Enterocloster</taxon>
    </lineage>
</organism>